<name>A0ABS8EPJ0_9FLAO</name>
<dbReference type="EMBL" id="JAFMPT010000016">
    <property type="protein sequence ID" value="MCC1485138.1"/>
    <property type="molecule type" value="Genomic_DNA"/>
</dbReference>
<organism evidence="1 2">
    <name type="scientific">Winogradskyella immobilis</name>
    <dbReference type="NCBI Taxonomy" id="2816852"/>
    <lineage>
        <taxon>Bacteria</taxon>
        <taxon>Pseudomonadati</taxon>
        <taxon>Bacteroidota</taxon>
        <taxon>Flavobacteriia</taxon>
        <taxon>Flavobacteriales</taxon>
        <taxon>Flavobacteriaceae</taxon>
        <taxon>Winogradskyella</taxon>
    </lineage>
</organism>
<keyword evidence="2" id="KW-1185">Reference proteome</keyword>
<reference evidence="1" key="1">
    <citation type="submission" date="2021-03" db="EMBL/GenBank/DDBJ databases">
        <authorList>
            <person name="Ping X."/>
        </authorList>
    </citation>
    <scope>NUCLEOTIDE SEQUENCE</scope>
    <source>
        <strain evidence="1">E313</strain>
    </source>
</reference>
<reference evidence="1" key="2">
    <citation type="submission" date="2021-10" db="EMBL/GenBank/DDBJ databases">
        <title>Genome of Winogradskyella sp. E313.</title>
        <authorList>
            <person name="Zhou Y."/>
        </authorList>
    </citation>
    <scope>NUCLEOTIDE SEQUENCE</scope>
    <source>
        <strain evidence="1">E313</strain>
    </source>
</reference>
<dbReference type="Pfam" id="PF13707">
    <property type="entry name" value="RloB"/>
    <property type="match status" value="1"/>
</dbReference>
<protein>
    <submittedName>
        <fullName evidence="1">RloB domain-containing protein</fullName>
    </submittedName>
</protein>
<evidence type="ECO:0000313" key="1">
    <source>
        <dbReference type="EMBL" id="MCC1485138.1"/>
    </source>
</evidence>
<dbReference type="RefSeq" id="WP_227477631.1">
    <property type="nucleotide sequence ID" value="NZ_JAFMPT010000016.1"/>
</dbReference>
<sequence>MKRGYRKSRRNISFNKRGLILCEGETEENYFQGLISQDKYRRKFSSIDVKIFKPKDHSPLGLVNYAKTKIKEAKREKNAYDFVWVIFDKDGHAKISEAFEVARVSSPKINIAFTVPCFEYFVLLHFEKTTKPFKKCDSVISQIKKKWLPDYEKATNIFEVLLPNKAVGIKNSKWVIEQFNDELDSGKRVYKLSAYSNIHDLVEYLYSLV</sequence>
<accession>A0ABS8EPJ0</accession>
<gene>
    <name evidence="1" type="ORF">J1C55_11100</name>
</gene>
<proteinExistence type="predicted"/>
<dbReference type="Proteomes" id="UP000778797">
    <property type="component" value="Unassembled WGS sequence"/>
</dbReference>
<evidence type="ECO:0000313" key="2">
    <source>
        <dbReference type="Proteomes" id="UP000778797"/>
    </source>
</evidence>
<comment type="caution">
    <text evidence="1">The sequence shown here is derived from an EMBL/GenBank/DDBJ whole genome shotgun (WGS) entry which is preliminary data.</text>
</comment>
<dbReference type="InterPro" id="IPR025591">
    <property type="entry name" value="RloB"/>
</dbReference>